<evidence type="ECO:0000313" key="2">
    <source>
        <dbReference type="Proteomes" id="UP000694867"/>
    </source>
</evidence>
<accession>A0AAJ7PAZ8</accession>
<feature type="compositionally biased region" description="Basic residues" evidence="1">
    <location>
        <begin position="204"/>
        <end position="215"/>
    </location>
</feature>
<dbReference type="RefSeq" id="XP_018497239.1">
    <property type="nucleotide sequence ID" value="XM_018641723.1"/>
</dbReference>
<protein>
    <submittedName>
        <fullName evidence="3">Uncharacterized protein LOC108865069</fullName>
    </submittedName>
</protein>
<dbReference type="Pfam" id="PF14223">
    <property type="entry name" value="Retrotran_gag_2"/>
    <property type="match status" value="1"/>
</dbReference>
<dbReference type="KEGG" id="goe:108865069"/>
<keyword evidence="2" id="KW-1185">Reference proteome</keyword>
<evidence type="ECO:0000313" key="3">
    <source>
        <dbReference type="RefSeq" id="XP_018497239.1"/>
    </source>
</evidence>
<dbReference type="GeneID" id="108865069"/>
<dbReference type="PANTHER" id="PTHR47481:SF7">
    <property type="entry name" value="CCHC-TYPE DOMAIN-CONTAINING PROTEIN"/>
    <property type="match status" value="1"/>
</dbReference>
<organism evidence="2 3">
    <name type="scientific">Galendromus occidentalis</name>
    <name type="common">western predatory mite</name>
    <dbReference type="NCBI Taxonomy" id="34638"/>
    <lineage>
        <taxon>Eukaryota</taxon>
        <taxon>Metazoa</taxon>
        <taxon>Ecdysozoa</taxon>
        <taxon>Arthropoda</taxon>
        <taxon>Chelicerata</taxon>
        <taxon>Arachnida</taxon>
        <taxon>Acari</taxon>
        <taxon>Parasitiformes</taxon>
        <taxon>Mesostigmata</taxon>
        <taxon>Gamasina</taxon>
        <taxon>Phytoseioidea</taxon>
        <taxon>Phytoseiidae</taxon>
        <taxon>Typhlodrominae</taxon>
        <taxon>Galendromus</taxon>
    </lineage>
</organism>
<proteinExistence type="predicted"/>
<evidence type="ECO:0000256" key="1">
    <source>
        <dbReference type="SAM" id="MobiDB-lite"/>
    </source>
</evidence>
<sequence>MDKLQVTEFDGHRDFEVWKVQVQPYLIANGWFGTIDGSIPQRPGVDGEISKEWTKIDAKAKALLLNCLETKVVRTVMAVPTASQIWRRLSTMYESRCRISVSLLLKEFHSYKMTDDMDMNTHIANVESMIQRLGDVGQKIDTPQTVSKLLELPRKYRHLVSAWDMLDEEKRTVENLIPRLMKAEKIEQGDEKPTGNETVAFVSKTKKTKKIQRKQARSEEI</sequence>
<dbReference type="AlphaFoldDB" id="A0AAJ7PAZ8"/>
<gene>
    <name evidence="3" type="primary">LOC108865069</name>
</gene>
<dbReference type="Proteomes" id="UP000694867">
    <property type="component" value="Unplaced"/>
</dbReference>
<reference evidence="3" key="1">
    <citation type="submission" date="2025-08" db="UniProtKB">
        <authorList>
            <consortium name="RefSeq"/>
        </authorList>
    </citation>
    <scope>IDENTIFICATION</scope>
</reference>
<feature type="region of interest" description="Disordered" evidence="1">
    <location>
        <begin position="187"/>
        <end position="221"/>
    </location>
</feature>
<dbReference type="PANTHER" id="PTHR47481">
    <property type="match status" value="1"/>
</dbReference>
<name>A0AAJ7PAZ8_9ACAR</name>